<gene>
    <name evidence="2" type="ORF">JDV02_008877</name>
</gene>
<feature type="region of interest" description="Disordered" evidence="1">
    <location>
        <begin position="291"/>
        <end position="361"/>
    </location>
</feature>
<dbReference type="EMBL" id="CP086362">
    <property type="protein sequence ID" value="UNI23034.1"/>
    <property type="molecule type" value="Genomic_DNA"/>
</dbReference>
<feature type="region of interest" description="Disordered" evidence="1">
    <location>
        <begin position="133"/>
        <end position="194"/>
    </location>
</feature>
<dbReference type="Proteomes" id="UP000829364">
    <property type="component" value="Chromosome 9"/>
</dbReference>
<dbReference type="OrthoDB" id="4926992at2759"/>
<dbReference type="AlphaFoldDB" id="A0A9Q8QL14"/>
<dbReference type="RefSeq" id="XP_047846515.1">
    <property type="nucleotide sequence ID" value="XM_047990508.1"/>
</dbReference>
<organism evidence="2 3">
    <name type="scientific">Purpureocillium takamizusanense</name>
    <dbReference type="NCBI Taxonomy" id="2060973"/>
    <lineage>
        <taxon>Eukaryota</taxon>
        <taxon>Fungi</taxon>
        <taxon>Dikarya</taxon>
        <taxon>Ascomycota</taxon>
        <taxon>Pezizomycotina</taxon>
        <taxon>Sordariomycetes</taxon>
        <taxon>Hypocreomycetidae</taxon>
        <taxon>Hypocreales</taxon>
        <taxon>Ophiocordycipitaceae</taxon>
        <taxon>Purpureocillium</taxon>
    </lineage>
</organism>
<name>A0A9Q8QL14_9HYPO</name>
<accession>A0A9Q8QL14</accession>
<keyword evidence="3" id="KW-1185">Reference proteome</keyword>
<protein>
    <submittedName>
        <fullName evidence="2">Uncharacterized protein</fullName>
    </submittedName>
</protein>
<reference evidence="2" key="1">
    <citation type="submission" date="2021-11" db="EMBL/GenBank/DDBJ databases">
        <title>Purpureocillium_takamizusanense_genome.</title>
        <authorList>
            <person name="Nguyen N.-H."/>
        </authorList>
    </citation>
    <scope>NUCLEOTIDE SEQUENCE</scope>
    <source>
        <strain evidence="2">PT3</strain>
    </source>
</reference>
<feature type="compositionally biased region" description="Basic and acidic residues" evidence="1">
    <location>
        <begin position="301"/>
        <end position="320"/>
    </location>
</feature>
<dbReference type="KEGG" id="ptkz:JDV02_008877"/>
<proteinExistence type="predicted"/>
<dbReference type="GeneID" id="72070822"/>
<evidence type="ECO:0000256" key="1">
    <source>
        <dbReference type="SAM" id="MobiDB-lite"/>
    </source>
</evidence>
<sequence>MAPLTEENLARLCGEAKAERGARDVDLTTLATTLTHSSDPGDGLWTGTGLGLQLGQLWRRQRMRSYPAWQFEEQCRREHAWLLKVQYQTSDQTGCTTDKVWTMARRSIRTRWAEQGIWKSEWDSIGTPFGPWAHETSMSRGPRATGSLAADAGGDVVGGPGQSRRPSQELGASAQDSSHGPRSMWRDDMTEPSRPLPQFEAQVRQRCERARWQSSPAGARTAGHHESYTEACEAVRRDWTRQGIWRRAWGSAPCPSATWKHEHPVAEILAEEMVASGTGPGSVCLRRQQLRPDATHSQTRLRCEPNEAGSRQRDSMEAESRPPFTVPEPRTSAATSNDDSHQVSTRPSEAATGPTDLVDSFSGKSNAIHKWLANIPETGAAVEEHPRVGAISPGKKRLKTKKPRFRAGPSSSWFWRERWRATGNLGAGY</sequence>
<feature type="compositionally biased region" description="Polar residues" evidence="1">
    <location>
        <begin position="332"/>
        <end position="347"/>
    </location>
</feature>
<evidence type="ECO:0000313" key="3">
    <source>
        <dbReference type="Proteomes" id="UP000829364"/>
    </source>
</evidence>
<evidence type="ECO:0000313" key="2">
    <source>
        <dbReference type="EMBL" id="UNI23034.1"/>
    </source>
</evidence>